<dbReference type="PROSITE" id="PS51257">
    <property type="entry name" value="PROKAR_LIPOPROTEIN"/>
    <property type="match status" value="1"/>
</dbReference>
<dbReference type="RefSeq" id="WP_376920638.1">
    <property type="nucleotide sequence ID" value="NZ_JBHRSW010000023.1"/>
</dbReference>
<dbReference type="SUPFAM" id="SSF51445">
    <property type="entry name" value="(Trans)glycosidases"/>
    <property type="match status" value="1"/>
</dbReference>
<comment type="caution">
    <text evidence="3">The sequence shown here is derived from an EMBL/GenBank/DDBJ whole genome shotgun (WGS) entry which is preliminary data.</text>
</comment>
<proteinExistence type="predicted"/>
<accession>A0ABV7FQX5</accession>
<dbReference type="Pfam" id="PF17992">
    <property type="entry name" value="Agarase_CBM"/>
    <property type="match status" value="1"/>
</dbReference>
<organism evidence="3 4">
    <name type="scientific">Agaribacter flavus</name>
    <dbReference type="NCBI Taxonomy" id="1902781"/>
    <lineage>
        <taxon>Bacteria</taxon>
        <taxon>Pseudomonadati</taxon>
        <taxon>Pseudomonadota</taxon>
        <taxon>Gammaproteobacteria</taxon>
        <taxon>Alteromonadales</taxon>
        <taxon>Alteromonadaceae</taxon>
        <taxon>Agaribacter</taxon>
    </lineage>
</organism>
<name>A0ABV7FQX5_9ALTE</name>
<dbReference type="Gene3D" id="2.60.120.430">
    <property type="entry name" value="Galactose-binding lectin"/>
    <property type="match status" value="1"/>
</dbReference>
<evidence type="ECO:0000313" key="3">
    <source>
        <dbReference type="EMBL" id="MFC3122505.1"/>
    </source>
</evidence>
<protein>
    <submittedName>
        <fullName evidence="3">Agarase</fullName>
    </submittedName>
</protein>
<feature type="domain" description="Agarase CBM-like" evidence="2">
    <location>
        <begin position="41"/>
        <end position="218"/>
    </location>
</feature>
<evidence type="ECO:0000313" key="4">
    <source>
        <dbReference type="Proteomes" id="UP001595478"/>
    </source>
</evidence>
<keyword evidence="1" id="KW-0732">Signal</keyword>
<keyword evidence="4" id="KW-1185">Reference proteome</keyword>
<evidence type="ECO:0000256" key="1">
    <source>
        <dbReference type="SAM" id="SignalP"/>
    </source>
</evidence>
<evidence type="ECO:0000259" key="2">
    <source>
        <dbReference type="Pfam" id="PF17992"/>
    </source>
</evidence>
<gene>
    <name evidence="3" type="ORF">ACFOHL_12820</name>
</gene>
<reference evidence="4" key="1">
    <citation type="journal article" date="2019" name="Int. J. Syst. Evol. Microbiol.">
        <title>The Global Catalogue of Microorganisms (GCM) 10K type strain sequencing project: providing services to taxonomists for standard genome sequencing and annotation.</title>
        <authorList>
            <consortium name="The Broad Institute Genomics Platform"/>
            <consortium name="The Broad Institute Genome Sequencing Center for Infectious Disease"/>
            <person name="Wu L."/>
            <person name="Ma J."/>
        </authorList>
    </citation>
    <scope>NUCLEOTIDE SEQUENCE [LARGE SCALE GENOMIC DNA]</scope>
    <source>
        <strain evidence="4">KCTC 52473</strain>
    </source>
</reference>
<feature type="chain" id="PRO_5047420412" evidence="1">
    <location>
        <begin position="30"/>
        <end position="772"/>
    </location>
</feature>
<dbReference type="Gene3D" id="3.20.20.80">
    <property type="entry name" value="Glycosidases"/>
    <property type="match status" value="1"/>
</dbReference>
<dbReference type="EMBL" id="JBHRSW010000023">
    <property type="protein sequence ID" value="MFC3122505.1"/>
    <property type="molecule type" value="Genomic_DNA"/>
</dbReference>
<sequence>MKLEKTFRHTRSIFLAIGALALFSCTAQTNDLNPQSIVIADFEQNEIDQNIQAFNAEIALVPKKTGDQRLNIAFSTSHSSSGINIVPTTPWSTSDLGNNALMFDVENTGDYPVMLSAAVTGANQAYQRRTYGVGVGEKLTLYFELKGYQLDINNGLYDTPPAFQTSAKKMPIRGSKLTIDFDKVYGVKIYTEKQMRSTEVSIDNIRIASTPEPNQNYLKNIMDAFGQRADMSFPLKVNSEEELRAYAKEELAVLAQDTSFSGRSKFGGWKNGPKLEATGYFRVEKLHDKWSLIDPEGYLYFSSGIANARMSNTSTFTGIDYADDSVRIIDPDDVTPEDSQGISGDYREAQKTSYVANQTRRDMFEWLPDYDHPLANHYGYRRKAHLGPMPHGEVFSFYQANLERRYGESTPQSYLQDWHDVTLKRMQHWGFTSFGNWTDPMFYNNQQLPYFANGWIIGDFKTLSSGFDIWGKMPDVFDPEFMRRARITAKVVADEVNNSPWCVGVFIDNEMSWGGAAPAIRRYGIVFDALSKSAESSPTKAVFTEHLKDKYEDIANLNASWHKDIASWQILSEGVNYKSDETYSPAMLEDLAWLLSVYAEEYFKVVRSAVKEVMPNHLYLGNRFTTWGTAPEAAIAAKKYSDVVSYNYYGEGIDNMTFGFLETLDAPVIIGEYHIGAGDVGHPNPGKILAPNQQARADMFKVYLNSAIDHPHIVGAHWFQYIDSPLTGRAHDGENYNVGFVTMTDIPFPHMVKAAQEVHANMYLRRYPLMVK</sequence>
<dbReference type="InterPro" id="IPR017853">
    <property type="entry name" value="GH"/>
</dbReference>
<dbReference type="InterPro" id="IPR040669">
    <property type="entry name" value="Agarase_CBM"/>
</dbReference>
<feature type="signal peptide" evidence="1">
    <location>
        <begin position="1"/>
        <end position="29"/>
    </location>
</feature>
<dbReference type="Proteomes" id="UP001595478">
    <property type="component" value="Unassembled WGS sequence"/>
</dbReference>